<feature type="compositionally biased region" description="Low complexity" evidence="1">
    <location>
        <begin position="448"/>
        <end position="459"/>
    </location>
</feature>
<dbReference type="Proteomes" id="UP001150569">
    <property type="component" value="Unassembled WGS sequence"/>
</dbReference>
<name>A0A9W7ZT13_9FUNG</name>
<dbReference type="InterPro" id="IPR051707">
    <property type="entry name" value="PI-Interact_SigTrans_Reg"/>
</dbReference>
<sequence>MSPGPLVEPQRRSRHQTVPSTTKSLPAPPPVNYTLQYYSVYPRKMSSPNVASAAPVESLATTPGRPMYRRKFSNDDLLYSRQSLTSTFAAGINRSPPTPSQPSSIRSSRTLTVEEGCYFGDSDLVSALAYRLSFIINSRRSISGPCQRISQDSTWTTDSSTVSHGHGHSFSGPSSVRRLSGYFGQPISHTASTAPLVSSATSARHNSTPHPLPVQVAGYLADLDKCLTVAKIRERAPTTTSPPTATDAPATTPALPLPSPRTEVPMPEGAARKVVPVGPVLPTIPPELQEALARAPVEAVPPTPYLERGSTLRHKTMSSVMSLSQHSNQSSSSSLHGDGRLSPSASNHSLRSPAASTHDAPSIHSGIEGVSAVPTVGAATPGVPVRKSERHLFSLLRKASAAGTHEATARLTPSYADLSPTFRAPAVTPNNRDITMVSANHSRKSTAQSSLSPPLSQPSVEEPASPAENPVVTPGAAPRTSRRGTSQNTDHALEHQVTLRDVVPSSVHAGWLSKLTVMSSSFFSRKSWKRRYFVLAGSALYRFKAANPDALSSETLGLTPESIVCLSDAFQGRQWVLEVTSLNIGTWFIQAQNREDMKEWMTALKSVVGRIQYGGNQAAGLPPPPSAIAMFRQLSPASSPSEAAAGDQSPEAGGSDDEAIADELQENPLTPESVRGLLNSNLGSLSVVLDPGTNRRMSQSSGSSAPIVSPRQSWTTGPSSKAPSVNGSIAAGRPSRILTGGPSLDLYGMPSPGFHMPLYHAPGFVGTPALTATPQPLYLTPPAAGPSPPVGNRPTTTGSYMDALGYKHPLPTPAYTSAPSFSTTPLYAHQPLPPLPGAAADGGHRGSSPSTPTTRAPNGQALPSIVYGPLPATPTTHIGSGLPSLPEDETGVTGS</sequence>
<proteinExistence type="predicted"/>
<dbReference type="OrthoDB" id="185175at2759"/>
<feature type="region of interest" description="Disordered" evidence="1">
    <location>
        <begin position="440"/>
        <end position="491"/>
    </location>
</feature>
<gene>
    <name evidence="3" type="ORF">IWQ60_008246</name>
</gene>
<protein>
    <recommendedName>
        <fullName evidence="2">PH domain-containing protein</fullName>
    </recommendedName>
</protein>
<dbReference type="EMBL" id="JANBPT010000602">
    <property type="protein sequence ID" value="KAJ1916009.1"/>
    <property type="molecule type" value="Genomic_DNA"/>
</dbReference>
<feature type="region of interest" description="Disordered" evidence="1">
    <location>
        <begin position="689"/>
        <end position="736"/>
    </location>
</feature>
<dbReference type="SMART" id="SM00233">
    <property type="entry name" value="PH"/>
    <property type="match status" value="1"/>
</dbReference>
<dbReference type="InterPro" id="IPR001849">
    <property type="entry name" value="PH_domain"/>
</dbReference>
<feature type="region of interest" description="Disordered" evidence="1">
    <location>
        <begin position="821"/>
        <end position="895"/>
    </location>
</feature>
<feature type="compositionally biased region" description="Polar residues" evidence="1">
    <location>
        <begin position="847"/>
        <end position="857"/>
    </location>
</feature>
<feature type="compositionally biased region" description="Polar residues" evidence="1">
    <location>
        <begin position="695"/>
        <end position="727"/>
    </location>
</feature>
<comment type="caution">
    <text evidence="3">The sequence shown here is derived from an EMBL/GenBank/DDBJ whole genome shotgun (WGS) entry which is preliminary data.</text>
</comment>
<feature type="region of interest" description="Disordered" evidence="1">
    <location>
        <begin position="635"/>
        <end position="656"/>
    </location>
</feature>
<keyword evidence="4" id="KW-1185">Reference proteome</keyword>
<evidence type="ECO:0000313" key="4">
    <source>
        <dbReference type="Proteomes" id="UP001150569"/>
    </source>
</evidence>
<dbReference type="Pfam" id="PF00169">
    <property type="entry name" value="PH"/>
    <property type="match status" value="1"/>
</dbReference>
<evidence type="ECO:0000313" key="3">
    <source>
        <dbReference type="EMBL" id="KAJ1916009.1"/>
    </source>
</evidence>
<dbReference type="PANTHER" id="PTHR14336">
    <property type="entry name" value="TANDEM PH DOMAIN CONTAINING PROTEIN"/>
    <property type="match status" value="1"/>
</dbReference>
<accession>A0A9W7ZT13</accession>
<feature type="compositionally biased region" description="Low complexity" evidence="1">
    <location>
        <begin position="317"/>
        <end position="336"/>
    </location>
</feature>
<feature type="compositionally biased region" description="Acidic residues" evidence="1">
    <location>
        <begin position="886"/>
        <end position="895"/>
    </location>
</feature>
<feature type="region of interest" description="Disordered" evidence="1">
    <location>
        <begin position="1"/>
        <end position="30"/>
    </location>
</feature>
<evidence type="ECO:0000256" key="1">
    <source>
        <dbReference type="SAM" id="MobiDB-lite"/>
    </source>
</evidence>
<dbReference type="SUPFAM" id="SSF50729">
    <property type="entry name" value="PH domain-like"/>
    <property type="match status" value="1"/>
</dbReference>
<dbReference type="PROSITE" id="PS50003">
    <property type="entry name" value="PH_DOMAIN"/>
    <property type="match status" value="1"/>
</dbReference>
<feature type="domain" description="PH" evidence="2">
    <location>
        <begin position="505"/>
        <end position="609"/>
    </location>
</feature>
<feature type="region of interest" description="Disordered" evidence="1">
    <location>
        <begin position="316"/>
        <end position="366"/>
    </location>
</feature>
<dbReference type="Gene3D" id="2.30.29.30">
    <property type="entry name" value="Pleckstrin-homology domain (PH domain)/Phosphotyrosine-binding domain (PTB)"/>
    <property type="match status" value="1"/>
</dbReference>
<feature type="compositionally biased region" description="Low complexity" evidence="1">
    <location>
        <begin position="635"/>
        <end position="645"/>
    </location>
</feature>
<dbReference type="AlphaFoldDB" id="A0A9W7ZT13"/>
<feature type="region of interest" description="Disordered" evidence="1">
    <location>
        <begin position="234"/>
        <end position="259"/>
    </location>
</feature>
<feature type="compositionally biased region" description="Low complexity" evidence="1">
    <location>
        <begin position="237"/>
        <end position="254"/>
    </location>
</feature>
<reference evidence="3" key="1">
    <citation type="submission" date="2022-07" db="EMBL/GenBank/DDBJ databases">
        <title>Phylogenomic reconstructions and comparative analyses of Kickxellomycotina fungi.</title>
        <authorList>
            <person name="Reynolds N.K."/>
            <person name="Stajich J.E."/>
            <person name="Barry K."/>
            <person name="Grigoriev I.V."/>
            <person name="Crous P."/>
            <person name="Smith M.E."/>
        </authorList>
    </citation>
    <scope>NUCLEOTIDE SEQUENCE</scope>
    <source>
        <strain evidence="3">RSA 861</strain>
    </source>
</reference>
<dbReference type="InterPro" id="IPR011993">
    <property type="entry name" value="PH-like_dom_sf"/>
</dbReference>
<evidence type="ECO:0000259" key="2">
    <source>
        <dbReference type="PROSITE" id="PS50003"/>
    </source>
</evidence>
<organism evidence="3 4">
    <name type="scientific">Tieghemiomyces parasiticus</name>
    <dbReference type="NCBI Taxonomy" id="78921"/>
    <lineage>
        <taxon>Eukaryota</taxon>
        <taxon>Fungi</taxon>
        <taxon>Fungi incertae sedis</taxon>
        <taxon>Zoopagomycota</taxon>
        <taxon>Kickxellomycotina</taxon>
        <taxon>Dimargaritomycetes</taxon>
        <taxon>Dimargaritales</taxon>
        <taxon>Dimargaritaceae</taxon>
        <taxon>Tieghemiomyces</taxon>
    </lineage>
</organism>